<dbReference type="STRING" id="414684.RC1_2599"/>
<gene>
    <name evidence="2" type="ordered locus">RC1_2599</name>
</gene>
<reference evidence="2 3" key="1">
    <citation type="journal article" date="2010" name="BMC Genomics">
        <title>Metabolic flexibility revealed in the genome of the cyst-forming alpha-1 proteobacterium Rhodospirillum centenum.</title>
        <authorList>
            <person name="Lu Y.K."/>
            <person name="Marden J."/>
            <person name="Han M."/>
            <person name="Swingley W.D."/>
            <person name="Mastrian S.D."/>
            <person name="Chowdhury S.R."/>
            <person name="Hao J."/>
            <person name="Helmy T."/>
            <person name="Kim S."/>
            <person name="Kurdoglu A.A."/>
            <person name="Matthies H.J."/>
            <person name="Rollo D."/>
            <person name="Stothard P."/>
            <person name="Blankenship R.E."/>
            <person name="Bauer C.E."/>
            <person name="Touchman J.W."/>
        </authorList>
    </citation>
    <scope>NUCLEOTIDE SEQUENCE [LARGE SCALE GENOMIC DNA]</scope>
    <source>
        <strain evidence="3">ATCC 51521 / SW</strain>
    </source>
</reference>
<keyword evidence="1" id="KW-1133">Transmembrane helix</keyword>
<sequence length="125" mass="12992">MATEMPTDLRPSSSVRGPTVRGPVVPVPRWMLRLTLGLCLLFALMLSGHALAGLGGAPAWLTPFFWLGAAGFSVWSFVLIALHLGQERTLARGTRLLLTVLAALVMGVTASLAVTALLTGLGAGA</sequence>
<protein>
    <submittedName>
        <fullName evidence="2">Uncharacterized protein</fullName>
    </submittedName>
</protein>
<feature type="transmembrane region" description="Helical" evidence="1">
    <location>
        <begin position="96"/>
        <end position="118"/>
    </location>
</feature>
<proteinExistence type="predicted"/>
<evidence type="ECO:0000256" key="1">
    <source>
        <dbReference type="SAM" id="Phobius"/>
    </source>
</evidence>
<name>B6IUA2_RHOCS</name>
<evidence type="ECO:0000313" key="3">
    <source>
        <dbReference type="Proteomes" id="UP000001591"/>
    </source>
</evidence>
<dbReference type="EMBL" id="CP000613">
    <property type="protein sequence ID" value="ACI99979.1"/>
    <property type="molecule type" value="Genomic_DNA"/>
</dbReference>
<keyword evidence="1" id="KW-0812">Transmembrane</keyword>
<feature type="transmembrane region" description="Helical" evidence="1">
    <location>
        <begin position="64"/>
        <end position="84"/>
    </location>
</feature>
<dbReference type="Proteomes" id="UP000001591">
    <property type="component" value="Chromosome"/>
</dbReference>
<organism evidence="2 3">
    <name type="scientific">Rhodospirillum centenum (strain ATCC 51521 / SW)</name>
    <dbReference type="NCBI Taxonomy" id="414684"/>
    <lineage>
        <taxon>Bacteria</taxon>
        <taxon>Pseudomonadati</taxon>
        <taxon>Pseudomonadota</taxon>
        <taxon>Alphaproteobacteria</taxon>
        <taxon>Rhodospirillales</taxon>
        <taxon>Rhodospirillaceae</taxon>
        <taxon>Rhodospirillum</taxon>
    </lineage>
</organism>
<feature type="transmembrane region" description="Helical" evidence="1">
    <location>
        <begin position="30"/>
        <end position="52"/>
    </location>
</feature>
<keyword evidence="1" id="KW-0472">Membrane</keyword>
<dbReference type="KEGG" id="rce:RC1_2599"/>
<dbReference type="AlphaFoldDB" id="B6IUA2"/>
<keyword evidence="3" id="KW-1185">Reference proteome</keyword>
<evidence type="ECO:0000313" key="2">
    <source>
        <dbReference type="EMBL" id="ACI99979.1"/>
    </source>
</evidence>
<dbReference type="HOGENOM" id="CLU_1990923_0_0_5"/>
<accession>B6IUA2</accession>